<dbReference type="Proteomes" id="UP000282674">
    <property type="component" value="Unassembled WGS sequence"/>
</dbReference>
<dbReference type="InterPro" id="IPR015996">
    <property type="entry name" value="UCP028451"/>
</dbReference>
<protein>
    <submittedName>
        <fullName evidence="1">DUF2461 domain-containing protein</fullName>
    </submittedName>
</protein>
<dbReference type="PANTHER" id="PTHR36452">
    <property type="entry name" value="CHROMOSOME 12, WHOLE GENOME SHOTGUN SEQUENCE"/>
    <property type="match status" value="1"/>
</dbReference>
<evidence type="ECO:0000313" key="2">
    <source>
        <dbReference type="Proteomes" id="UP000282674"/>
    </source>
</evidence>
<proteinExistence type="predicted"/>
<dbReference type="PANTHER" id="PTHR36452:SF1">
    <property type="entry name" value="DUF2461 DOMAIN-CONTAINING PROTEIN"/>
    <property type="match status" value="1"/>
</dbReference>
<evidence type="ECO:0000313" key="1">
    <source>
        <dbReference type="EMBL" id="RMI46806.1"/>
    </source>
</evidence>
<sequence>MSFDGFDEEAFAFYEGLLADNGREYWTANKERYERHVREPMLALLDELEPEFGPAKLFRPYRDVRFSKDKTPYKDHQGAIALDNPLYVEIDADGMAVAGGMYSMQGERLKRFRAAVHAPASGKALEALLDDLEKAGMEIAGETLKTRPRGFDADHPRIGLLRHTRLYARQGWPADPWMGTREVVDRVRDAWRLLSPLGEWAAEHVGPPDFGR</sequence>
<reference evidence="1 2" key="1">
    <citation type="submission" date="2018-10" db="EMBL/GenBank/DDBJ databases">
        <title>Isolation from soil.</title>
        <authorList>
            <person name="Hu J."/>
        </authorList>
    </citation>
    <scope>NUCLEOTIDE SEQUENCE [LARGE SCALE GENOMIC DNA]</scope>
    <source>
        <strain evidence="1 2">NEAU-Ht49</strain>
    </source>
</reference>
<dbReference type="PIRSF" id="PIRSF028451">
    <property type="entry name" value="UCP028451"/>
    <property type="match status" value="1"/>
</dbReference>
<name>A0A3M2MBG1_9ACTN</name>
<dbReference type="RefSeq" id="WP_122193217.1">
    <property type="nucleotide sequence ID" value="NZ_JBHSKC010000026.1"/>
</dbReference>
<organism evidence="1 2">
    <name type="scientific">Actinomadura harenae</name>
    <dbReference type="NCBI Taxonomy" id="2483351"/>
    <lineage>
        <taxon>Bacteria</taxon>
        <taxon>Bacillati</taxon>
        <taxon>Actinomycetota</taxon>
        <taxon>Actinomycetes</taxon>
        <taxon>Streptosporangiales</taxon>
        <taxon>Thermomonosporaceae</taxon>
        <taxon>Actinomadura</taxon>
    </lineage>
</organism>
<comment type="caution">
    <text evidence="1">The sequence shown here is derived from an EMBL/GenBank/DDBJ whole genome shotgun (WGS) entry which is preliminary data.</text>
</comment>
<dbReference type="NCBIfam" id="TIGR02453">
    <property type="entry name" value="TIGR02453 family protein"/>
    <property type="match status" value="1"/>
</dbReference>
<keyword evidence="2" id="KW-1185">Reference proteome</keyword>
<dbReference type="Pfam" id="PF09365">
    <property type="entry name" value="DUF2461"/>
    <property type="match status" value="1"/>
</dbReference>
<accession>A0A3M2MBG1</accession>
<dbReference type="InterPro" id="IPR012808">
    <property type="entry name" value="CHP02453"/>
</dbReference>
<dbReference type="AlphaFoldDB" id="A0A3M2MBG1"/>
<dbReference type="EMBL" id="RFFG01000007">
    <property type="protein sequence ID" value="RMI46806.1"/>
    <property type="molecule type" value="Genomic_DNA"/>
</dbReference>
<gene>
    <name evidence="1" type="ORF">EBO15_05550</name>
</gene>
<dbReference type="OrthoDB" id="9794241at2"/>